<comment type="similarity">
    <text evidence="8">Belongs to the peptidase S1 family. CLIP subfamily.</text>
</comment>
<feature type="region of interest" description="Disordered" evidence="9">
    <location>
        <begin position="332"/>
        <end position="358"/>
    </location>
</feature>
<accession>B0W9L8</accession>
<keyword evidence="5" id="KW-0391">Immunity</keyword>
<dbReference type="PANTHER" id="PTHR24252:SF7">
    <property type="entry name" value="HYALIN"/>
    <property type="match status" value="1"/>
</dbReference>
<dbReference type="SMART" id="SM00020">
    <property type="entry name" value="Tryp_SPc"/>
    <property type="match status" value="1"/>
</dbReference>
<evidence type="ECO:0000256" key="10">
    <source>
        <dbReference type="SAM" id="Phobius"/>
    </source>
</evidence>
<dbReference type="InParanoid" id="B0W9L8"/>
<dbReference type="EnsemblMetazoa" id="CPIJ003623-RA">
    <property type="protein sequence ID" value="CPIJ003623-PA"/>
    <property type="gene ID" value="CPIJ003623"/>
</dbReference>
<reference evidence="13" key="2">
    <citation type="submission" date="2021-02" db="UniProtKB">
        <authorList>
            <consortium name="EnsemblMetazoa"/>
        </authorList>
    </citation>
    <scope>IDENTIFICATION</scope>
    <source>
        <strain evidence="13">JHB</strain>
    </source>
</reference>
<keyword evidence="10" id="KW-1133">Transmembrane helix</keyword>
<dbReference type="PROSITE" id="PS50240">
    <property type="entry name" value="TRYPSIN_DOM"/>
    <property type="match status" value="1"/>
</dbReference>
<evidence type="ECO:0000256" key="9">
    <source>
        <dbReference type="SAM" id="MobiDB-lite"/>
    </source>
</evidence>
<evidence type="ECO:0000259" key="11">
    <source>
        <dbReference type="PROSITE" id="PS50240"/>
    </source>
</evidence>
<evidence type="ECO:0000256" key="7">
    <source>
        <dbReference type="ARBA" id="ARBA00023180"/>
    </source>
</evidence>
<dbReference type="CDD" id="cd00190">
    <property type="entry name" value="Tryp_SPc"/>
    <property type="match status" value="1"/>
</dbReference>
<gene>
    <name evidence="13" type="primary">6035171</name>
    <name evidence="12" type="ORF">CpipJ_CPIJ003623</name>
</gene>
<reference evidence="12" key="1">
    <citation type="submission" date="2007-03" db="EMBL/GenBank/DDBJ databases">
        <title>Annotation of Culex pipiens quinquefasciatus.</title>
        <authorList>
            <consortium name="The Broad Institute Genome Sequencing Platform"/>
            <person name="Atkinson P.W."/>
            <person name="Hemingway J."/>
            <person name="Christensen B.M."/>
            <person name="Higgs S."/>
            <person name="Kodira C."/>
            <person name="Hannick L."/>
            <person name="Megy K."/>
            <person name="O'Leary S."/>
            <person name="Pearson M."/>
            <person name="Haas B.J."/>
            <person name="Mauceli E."/>
            <person name="Wortman J.R."/>
            <person name="Lee N.H."/>
            <person name="Guigo R."/>
            <person name="Stanke M."/>
            <person name="Alvarado L."/>
            <person name="Amedeo P."/>
            <person name="Antoine C.H."/>
            <person name="Arensburger P."/>
            <person name="Bidwell S.L."/>
            <person name="Crawford M."/>
            <person name="Camaro F."/>
            <person name="Devon K."/>
            <person name="Engels R."/>
            <person name="Hammond M."/>
            <person name="Howarth C."/>
            <person name="Koehrsen M."/>
            <person name="Lawson D."/>
            <person name="Montgomery P."/>
            <person name="Nene V."/>
            <person name="Nusbaum C."/>
            <person name="Puiu D."/>
            <person name="Romero-Severson J."/>
            <person name="Severson D.W."/>
            <person name="Shumway M."/>
            <person name="Sisk P."/>
            <person name="Stolte C."/>
            <person name="Zeng Q."/>
            <person name="Eisenstadt E."/>
            <person name="Fraser-Liggett C."/>
            <person name="Strausberg R."/>
            <person name="Galagan J."/>
            <person name="Birren B."/>
            <person name="Collins F.H."/>
        </authorList>
    </citation>
    <scope>NUCLEOTIDE SEQUENCE [LARGE SCALE GENOMIC DNA]</scope>
    <source>
        <strain evidence="12">JHB</strain>
    </source>
</reference>
<dbReference type="EMBL" id="DS231865">
    <property type="protein sequence ID" value="EDS40337.1"/>
    <property type="molecule type" value="Genomic_DNA"/>
</dbReference>
<dbReference type="OrthoDB" id="547031at2759"/>
<dbReference type="GO" id="GO:0006508">
    <property type="term" value="P:proteolysis"/>
    <property type="evidence" value="ECO:0007669"/>
    <property type="project" value="InterPro"/>
</dbReference>
<dbReference type="InterPro" id="IPR043504">
    <property type="entry name" value="Peptidase_S1_PA_chymotrypsin"/>
</dbReference>
<dbReference type="InterPro" id="IPR001254">
    <property type="entry name" value="Trypsin_dom"/>
</dbReference>
<feature type="transmembrane region" description="Helical" evidence="10">
    <location>
        <begin position="12"/>
        <end position="38"/>
    </location>
</feature>
<dbReference type="GO" id="GO:0004252">
    <property type="term" value="F:serine-type endopeptidase activity"/>
    <property type="evidence" value="ECO:0007669"/>
    <property type="project" value="InterPro"/>
</dbReference>
<sequence>MHTLLDRREVRISFNWNFTVVSSLEMAHLAVLIILGLLRYTQQLPTEQVQVKQGSEVDPARELNLDLLPSTTCGRYIQNRIVGGQNASLMEFPWIALLGYVGPAGTDLHCMGTLISARYVLTGATCVFRKVPIFVRLGEHTIGTDKDCNVNDASDCAPPVQDLDIEYIVRHQSYNLRPNQNDMALIRLKEEVTFEGIYHIQPVCLPVSSELRTNNPAEYIIAGWGQTDPYGEVAATLQKATVPAVPDRDECQRAFGGSSRVNITDRHLCAGERGGADTCNGDSGGPLGYPAQLNGIRFVQYGITSFGRLCGQGPEKYTSTVWSGMNNNKRCSGGNEGKKCTPSRNFPREGTTPHTQLH</sequence>
<evidence type="ECO:0000256" key="1">
    <source>
        <dbReference type="ARBA" id="ARBA00004613"/>
    </source>
</evidence>
<dbReference type="Gene3D" id="2.40.10.10">
    <property type="entry name" value="Trypsin-like serine proteases"/>
    <property type="match status" value="2"/>
</dbReference>
<keyword evidence="3" id="KW-0399">Innate immunity</keyword>
<evidence type="ECO:0000256" key="5">
    <source>
        <dbReference type="ARBA" id="ARBA00022859"/>
    </source>
</evidence>
<evidence type="ECO:0000256" key="8">
    <source>
        <dbReference type="ARBA" id="ARBA00024195"/>
    </source>
</evidence>
<dbReference type="AlphaFoldDB" id="B0W9L8"/>
<dbReference type="PANTHER" id="PTHR24252">
    <property type="entry name" value="ACROSIN-RELATED"/>
    <property type="match status" value="1"/>
</dbReference>
<evidence type="ECO:0000313" key="14">
    <source>
        <dbReference type="Proteomes" id="UP000002320"/>
    </source>
</evidence>
<keyword evidence="10" id="KW-0812">Transmembrane</keyword>
<evidence type="ECO:0000256" key="4">
    <source>
        <dbReference type="ARBA" id="ARBA00022729"/>
    </source>
</evidence>
<dbReference type="InterPro" id="IPR009003">
    <property type="entry name" value="Peptidase_S1_PA"/>
</dbReference>
<dbReference type="OMA" id="MEFPWIA"/>
<protein>
    <submittedName>
        <fullName evidence="12">Coagulation factor XII</fullName>
    </submittedName>
</protein>
<keyword evidence="4" id="KW-0732">Signal</keyword>
<keyword evidence="2" id="KW-0964">Secreted</keyword>
<dbReference type="GO" id="GO:0045087">
    <property type="term" value="P:innate immune response"/>
    <property type="evidence" value="ECO:0007669"/>
    <property type="project" value="UniProtKB-KW"/>
</dbReference>
<keyword evidence="10" id="KW-0472">Membrane</keyword>
<dbReference type="Pfam" id="PF00089">
    <property type="entry name" value="Trypsin"/>
    <property type="match status" value="1"/>
</dbReference>
<dbReference type="SUPFAM" id="SSF50494">
    <property type="entry name" value="Trypsin-like serine proteases"/>
    <property type="match status" value="1"/>
</dbReference>
<dbReference type="KEGG" id="cqu:CpipJ_CPIJ003623"/>
<comment type="subcellular location">
    <subcellularLocation>
        <location evidence="1">Secreted</location>
    </subcellularLocation>
</comment>
<evidence type="ECO:0000313" key="13">
    <source>
        <dbReference type="EnsemblMetazoa" id="CPIJ003623-PA"/>
    </source>
</evidence>
<dbReference type="Proteomes" id="UP000002320">
    <property type="component" value="Unassembled WGS sequence"/>
</dbReference>
<evidence type="ECO:0000313" key="12">
    <source>
        <dbReference type="EMBL" id="EDS40337.1"/>
    </source>
</evidence>
<dbReference type="HOGENOM" id="CLU_006842_1_1_1"/>
<proteinExistence type="inferred from homology"/>
<keyword evidence="6" id="KW-1015">Disulfide bond</keyword>
<evidence type="ECO:0000256" key="6">
    <source>
        <dbReference type="ARBA" id="ARBA00023157"/>
    </source>
</evidence>
<dbReference type="GO" id="GO:0005576">
    <property type="term" value="C:extracellular region"/>
    <property type="evidence" value="ECO:0007669"/>
    <property type="project" value="UniProtKB-SubCell"/>
</dbReference>
<evidence type="ECO:0000256" key="2">
    <source>
        <dbReference type="ARBA" id="ARBA00022525"/>
    </source>
</evidence>
<dbReference type="VEuPathDB" id="VectorBase:CQUJHB014324"/>
<feature type="domain" description="Peptidase S1" evidence="11">
    <location>
        <begin position="81"/>
        <end position="312"/>
    </location>
</feature>
<dbReference type="PRINTS" id="PR00722">
    <property type="entry name" value="CHYMOTRYPSIN"/>
</dbReference>
<keyword evidence="14" id="KW-1185">Reference proteome</keyword>
<evidence type="ECO:0000256" key="3">
    <source>
        <dbReference type="ARBA" id="ARBA00022588"/>
    </source>
</evidence>
<dbReference type="FunFam" id="2.40.10.10:FF:000028">
    <property type="entry name" value="Serine protease easter"/>
    <property type="match status" value="1"/>
</dbReference>
<dbReference type="STRING" id="7176.B0W9L8"/>
<name>B0W9L8_CULQU</name>
<dbReference type="InterPro" id="IPR001314">
    <property type="entry name" value="Peptidase_S1A"/>
</dbReference>
<organism>
    <name type="scientific">Culex quinquefasciatus</name>
    <name type="common">Southern house mosquito</name>
    <name type="synonym">Culex pungens</name>
    <dbReference type="NCBI Taxonomy" id="7176"/>
    <lineage>
        <taxon>Eukaryota</taxon>
        <taxon>Metazoa</taxon>
        <taxon>Ecdysozoa</taxon>
        <taxon>Arthropoda</taxon>
        <taxon>Hexapoda</taxon>
        <taxon>Insecta</taxon>
        <taxon>Pterygota</taxon>
        <taxon>Neoptera</taxon>
        <taxon>Endopterygota</taxon>
        <taxon>Diptera</taxon>
        <taxon>Nematocera</taxon>
        <taxon>Culicoidea</taxon>
        <taxon>Culicidae</taxon>
        <taxon>Culicinae</taxon>
        <taxon>Culicini</taxon>
        <taxon>Culex</taxon>
        <taxon>Culex</taxon>
    </lineage>
</organism>
<keyword evidence="7" id="KW-0325">Glycoprotein</keyword>
<dbReference type="eggNOG" id="KOG3627">
    <property type="taxonomic scope" value="Eukaryota"/>
</dbReference>
<dbReference type="VEuPathDB" id="VectorBase:CPIJ003623"/>